<evidence type="ECO:0000313" key="4">
    <source>
        <dbReference type="Proteomes" id="UP001161405"/>
    </source>
</evidence>
<accession>A0ABQ5URT3</accession>
<protein>
    <recommendedName>
        <fullName evidence="2">DUF2059 domain-containing protein</fullName>
    </recommendedName>
</protein>
<keyword evidence="1" id="KW-0732">Signal</keyword>
<feature type="chain" id="PRO_5046892927" description="DUF2059 domain-containing protein" evidence="1">
    <location>
        <begin position="20"/>
        <end position="160"/>
    </location>
</feature>
<evidence type="ECO:0000259" key="2">
    <source>
        <dbReference type="Pfam" id="PF09832"/>
    </source>
</evidence>
<feature type="domain" description="DUF2059" evidence="2">
    <location>
        <begin position="86"/>
        <end position="140"/>
    </location>
</feature>
<name>A0ABQ5URT3_9HYPH</name>
<keyword evidence="4" id="KW-1185">Reference proteome</keyword>
<dbReference type="Proteomes" id="UP001161405">
    <property type="component" value="Unassembled WGS sequence"/>
</dbReference>
<comment type="caution">
    <text evidence="3">The sequence shown here is derived from an EMBL/GenBank/DDBJ whole genome shotgun (WGS) entry which is preliminary data.</text>
</comment>
<dbReference type="RefSeq" id="WP_284362335.1">
    <property type="nucleotide sequence ID" value="NZ_BSNI01000002.1"/>
</dbReference>
<dbReference type="EMBL" id="BSNI01000002">
    <property type="protein sequence ID" value="GLQ16657.1"/>
    <property type="molecule type" value="Genomic_DNA"/>
</dbReference>
<dbReference type="InterPro" id="IPR018637">
    <property type="entry name" value="DUF2059"/>
</dbReference>
<sequence>MRILGFVLILLLSFGAAHADDSVRQELAIEIVELTTTGAMVDQMVDAVWPTLEASIVAKNENPSDDALDAMKAEYGRLVEALIGSIIGDVVDFYADNYTEQELRDLMAFYQSDLGQKTLATAPKLMGEIMPGMMQKMQQELPSMMQKFNELAKQKGLVIS</sequence>
<evidence type="ECO:0000313" key="3">
    <source>
        <dbReference type="EMBL" id="GLQ16657.1"/>
    </source>
</evidence>
<proteinExistence type="predicted"/>
<evidence type="ECO:0000256" key="1">
    <source>
        <dbReference type="SAM" id="SignalP"/>
    </source>
</evidence>
<feature type="signal peptide" evidence="1">
    <location>
        <begin position="1"/>
        <end position="19"/>
    </location>
</feature>
<dbReference type="Pfam" id="PF09832">
    <property type="entry name" value="DUF2059"/>
    <property type="match status" value="1"/>
</dbReference>
<reference evidence="3" key="2">
    <citation type="submission" date="2023-01" db="EMBL/GenBank/DDBJ databases">
        <title>Draft genome sequence of Maritalea porphyrae strain NBRC 107169.</title>
        <authorList>
            <person name="Sun Q."/>
            <person name="Mori K."/>
        </authorList>
    </citation>
    <scope>NUCLEOTIDE SEQUENCE</scope>
    <source>
        <strain evidence="3">NBRC 107169</strain>
    </source>
</reference>
<reference evidence="3" key="1">
    <citation type="journal article" date="2014" name="Int. J. Syst. Evol. Microbiol.">
        <title>Complete genome of a new Firmicutes species belonging to the dominant human colonic microbiota ('Ruminococcus bicirculans') reveals two chromosomes and a selective capacity to utilize plant glucans.</title>
        <authorList>
            <consortium name="NISC Comparative Sequencing Program"/>
            <person name="Wegmann U."/>
            <person name="Louis P."/>
            <person name="Goesmann A."/>
            <person name="Henrissat B."/>
            <person name="Duncan S.H."/>
            <person name="Flint H.J."/>
        </authorList>
    </citation>
    <scope>NUCLEOTIDE SEQUENCE</scope>
    <source>
        <strain evidence="3">NBRC 107169</strain>
    </source>
</reference>
<gene>
    <name evidence="3" type="ORF">GCM10007879_09060</name>
</gene>
<organism evidence="3 4">
    <name type="scientific">Maritalea porphyrae</name>
    <dbReference type="NCBI Taxonomy" id="880732"/>
    <lineage>
        <taxon>Bacteria</taxon>
        <taxon>Pseudomonadati</taxon>
        <taxon>Pseudomonadota</taxon>
        <taxon>Alphaproteobacteria</taxon>
        <taxon>Hyphomicrobiales</taxon>
        <taxon>Devosiaceae</taxon>
        <taxon>Maritalea</taxon>
    </lineage>
</organism>